<dbReference type="GO" id="GO:0004417">
    <property type="term" value="F:hydroxyethylthiazole kinase activity"/>
    <property type="evidence" value="ECO:0007669"/>
    <property type="project" value="UniProtKB-EC"/>
</dbReference>
<dbReference type="Pfam" id="PF02110">
    <property type="entry name" value="HK"/>
    <property type="match status" value="1"/>
</dbReference>
<feature type="domain" description="Thiamine phosphate synthase/TenI" evidence="19">
    <location>
        <begin position="10"/>
        <end position="203"/>
    </location>
</feature>
<organism evidence="20 21">
    <name type="scientific">Morchella conica CCBAS932</name>
    <dbReference type="NCBI Taxonomy" id="1392247"/>
    <lineage>
        <taxon>Eukaryota</taxon>
        <taxon>Fungi</taxon>
        <taxon>Dikarya</taxon>
        <taxon>Ascomycota</taxon>
        <taxon>Pezizomycotina</taxon>
        <taxon>Pezizomycetes</taxon>
        <taxon>Pezizales</taxon>
        <taxon>Morchellaceae</taxon>
        <taxon>Morchella</taxon>
    </lineage>
</organism>
<evidence type="ECO:0000256" key="6">
    <source>
        <dbReference type="ARBA" id="ARBA00022679"/>
    </source>
</evidence>
<dbReference type="PANTHER" id="PTHR20857:SF23">
    <property type="entry name" value="THIAMINE BIOSYNTHETIC BIFUNCTIONAL ENZYME"/>
    <property type="match status" value="1"/>
</dbReference>
<reference evidence="20 21" key="1">
    <citation type="journal article" date="2018" name="Nat. Ecol. Evol.">
        <title>Pezizomycetes genomes reveal the molecular basis of ectomycorrhizal truffle lifestyle.</title>
        <authorList>
            <person name="Murat C."/>
            <person name="Payen T."/>
            <person name="Noel B."/>
            <person name="Kuo A."/>
            <person name="Morin E."/>
            <person name="Chen J."/>
            <person name="Kohler A."/>
            <person name="Krizsan K."/>
            <person name="Balestrini R."/>
            <person name="Da Silva C."/>
            <person name="Montanini B."/>
            <person name="Hainaut M."/>
            <person name="Levati E."/>
            <person name="Barry K.W."/>
            <person name="Belfiori B."/>
            <person name="Cichocki N."/>
            <person name="Clum A."/>
            <person name="Dockter R.B."/>
            <person name="Fauchery L."/>
            <person name="Guy J."/>
            <person name="Iotti M."/>
            <person name="Le Tacon F."/>
            <person name="Lindquist E.A."/>
            <person name="Lipzen A."/>
            <person name="Malagnac F."/>
            <person name="Mello A."/>
            <person name="Molinier V."/>
            <person name="Miyauchi S."/>
            <person name="Poulain J."/>
            <person name="Riccioni C."/>
            <person name="Rubini A."/>
            <person name="Sitrit Y."/>
            <person name="Splivallo R."/>
            <person name="Traeger S."/>
            <person name="Wang M."/>
            <person name="Zifcakova L."/>
            <person name="Wipf D."/>
            <person name="Zambonelli A."/>
            <person name="Paolocci F."/>
            <person name="Nowrousian M."/>
            <person name="Ottonello S."/>
            <person name="Baldrian P."/>
            <person name="Spatafora J.W."/>
            <person name="Henrissat B."/>
            <person name="Nagy L.G."/>
            <person name="Aury J.M."/>
            <person name="Wincker P."/>
            <person name="Grigoriev I.V."/>
            <person name="Bonfante P."/>
            <person name="Martin F.M."/>
        </authorList>
    </citation>
    <scope>NUCLEOTIDE SEQUENCE [LARGE SCALE GENOMIC DNA]</scope>
    <source>
        <strain evidence="20 21">CCBAS932</strain>
    </source>
</reference>
<comment type="catalytic activity">
    <reaction evidence="1">
        <text>5-(2-hydroxyethyl)-4-methylthiazole + ATP = 4-methyl-5-(2-phosphooxyethyl)-thiazole + ADP + H(+)</text>
        <dbReference type="Rhea" id="RHEA:24212"/>
        <dbReference type="ChEBI" id="CHEBI:15378"/>
        <dbReference type="ChEBI" id="CHEBI:17957"/>
        <dbReference type="ChEBI" id="CHEBI:30616"/>
        <dbReference type="ChEBI" id="CHEBI:58296"/>
        <dbReference type="ChEBI" id="CHEBI:456216"/>
        <dbReference type="EC" id="2.7.1.50"/>
    </reaction>
</comment>
<evidence type="ECO:0000256" key="8">
    <source>
        <dbReference type="ARBA" id="ARBA00022741"/>
    </source>
</evidence>
<proteinExistence type="inferred from homology"/>
<protein>
    <submittedName>
        <fullName evidence="20">TMP-TENI-domain-containing protein</fullName>
    </submittedName>
</protein>
<evidence type="ECO:0000313" key="20">
    <source>
        <dbReference type="EMBL" id="RPB11293.1"/>
    </source>
</evidence>
<dbReference type="NCBIfam" id="NF006830">
    <property type="entry name" value="PRK09355.1"/>
    <property type="match status" value="1"/>
</dbReference>
<dbReference type="GO" id="GO:0005737">
    <property type="term" value="C:cytoplasm"/>
    <property type="evidence" value="ECO:0007669"/>
    <property type="project" value="TreeGrafter"/>
</dbReference>
<comment type="cofactor">
    <cofactor evidence="2">
        <name>Mg(2+)</name>
        <dbReference type="ChEBI" id="CHEBI:18420"/>
    </cofactor>
</comment>
<evidence type="ECO:0000256" key="10">
    <source>
        <dbReference type="ARBA" id="ARBA00022840"/>
    </source>
</evidence>
<dbReference type="InterPro" id="IPR034291">
    <property type="entry name" value="TMP_synthase"/>
</dbReference>
<dbReference type="GO" id="GO:0009228">
    <property type="term" value="P:thiamine biosynthetic process"/>
    <property type="evidence" value="ECO:0007669"/>
    <property type="project" value="UniProtKB-KW"/>
</dbReference>
<dbReference type="OrthoDB" id="4994at2759"/>
<comment type="catalytic activity">
    <reaction evidence="15">
        <text>2-[(2R,5Z)-2-carboxy-4-methylthiazol-5(2H)-ylidene]ethyl phosphate + 4-amino-2-methyl-5-(diphosphooxymethyl)pyrimidine + 2 H(+) = thiamine phosphate + CO2 + diphosphate</text>
        <dbReference type="Rhea" id="RHEA:47844"/>
        <dbReference type="ChEBI" id="CHEBI:15378"/>
        <dbReference type="ChEBI" id="CHEBI:16526"/>
        <dbReference type="ChEBI" id="CHEBI:33019"/>
        <dbReference type="ChEBI" id="CHEBI:37575"/>
        <dbReference type="ChEBI" id="CHEBI:57841"/>
        <dbReference type="ChEBI" id="CHEBI:62899"/>
        <dbReference type="EC" id="2.5.1.3"/>
    </reaction>
</comment>
<keyword evidence="21" id="KW-1185">Reference proteome</keyword>
<dbReference type="FunFam" id="3.20.20.70:FF:000104">
    <property type="entry name" value="Thiamine biosynthetic bifunctional enzyme"/>
    <property type="match status" value="1"/>
</dbReference>
<dbReference type="CDD" id="cd00564">
    <property type="entry name" value="TMP_TenI"/>
    <property type="match status" value="1"/>
</dbReference>
<comment type="function">
    <text evidence="3">Condenses 4-methyl-5-(beta-hydroxyethyl)thiazole monophosphate (THZ-P) and 2-methyl-4-amino-5-hydroxymethyl pyrimidine pyrophosphate (HMP-PP) to form thiamine monophosphate (TMP).</text>
</comment>
<evidence type="ECO:0000256" key="17">
    <source>
        <dbReference type="ARBA" id="ARBA00061283"/>
    </source>
</evidence>
<dbReference type="AlphaFoldDB" id="A0A3N4KL44"/>
<keyword evidence="18" id="KW-0472">Membrane</keyword>
<keyword evidence="18" id="KW-1133">Transmembrane helix</keyword>
<keyword evidence="6" id="KW-0808">Transferase</keyword>
<dbReference type="GO" id="GO:0000287">
    <property type="term" value="F:magnesium ion binding"/>
    <property type="evidence" value="ECO:0007669"/>
    <property type="project" value="InterPro"/>
</dbReference>
<evidence type="ECO:0000256" key="14">
    <source>
        <dbReference type="ARBA" id="ARBA00047851"/>
    </source>
</evidence>
<comment type="catalytic activity">
    <reaction evidence="13">
        <text>4-methyl-5-(2-phosphooxyethyl)-thiazole + 4-amino-2-methyl-5-(diphosphooxymethyl)pyrimidine + H(+) = thiamine phosphate + diphosphate</text>
        <dbReference type="Rhea" id="RHEA:22328"/>
        <dbReference type="ChEBI" id="CHEBI:15378"/>
        <dbReference type="ChEBI" id="CHEBI:33019"/>
        <dbReference type="ChEBI" id="CHEBI:37575"/>
        <dbReference type="ChEBI" id="CHEBI:57841"/>
        <dbReference type="ChEBI" id="CHEBI:58296"/>
        <dbReference type="EC" id="2.5.1.3"/>
    </reaction>
</comment>
<dbReference type="Proteomes" id="UP000277580">
    <property type="component" value="Unassembled WGS sequence"/>
</dbReference>
<evidence type="ECO:0000256" key="15">
    <source>
        <dbReference type="ARBA" id="ARBA00047883"/>
    </source>
</evidence>
<comment type="similarity">
    <text evidence="16">In the C-terminal section; belongs to the Thz kinase family.</text>
</comment>
<dbReference type="InParanoid" id="A0A3N4KL44"/>
<name>A0A3N4KL44_9PEZI</name>
<dbReference type="InterPro" id="IPR029056">
    <property type="entry name" value="Ribokinase-like"/>
</dbReference>
<evidence type="ECO:0000256" key="1">
    <source>
        <dbReference type="ARBA" id="ARBA00001771"/>
    </source>
</evidence>
<dbReference type="HAMAP" id="MF_00097">
    <property type="entry name" value="TMP_synthase"/>
    <property type="match status" value="1"/>
</dbReference>
<evidence type="ECO:0000256" key="18">
    <source>
        <dbReference type="SAM" id="Phobius"/>
    </source>
</evidence>
<evidence type="ECO:0000256" key="12">
    <source>
        <dbReference type="ARBA" id="ARBA00022977"/>
    </source>
</evidence>
<dbReference type="EMBL" id="ML119136">
    <property type="protein sequence ID" value="RPB11293.1"/>
    <property type="molecule type" value="Genomic_DNA"/>
</dbReference>
<evidence type="ECO:0000256" key="5">
    <source>
        <dbReference type="ARBA" id="ARBA00005165"/>
    </source>
</evidence>
<dbReference type="InterPro" id="IPR000417">
    <property type="entry name" value="Hyethyz_kinase"/>
</dbReference>
<keyword evidence="8" id="KW-0547">Nucleotide-binding</keyword>
<dbReference type="InterPro" id="IPR036206">
    <property type="entry name" value="ThiamineP_synth_sf"/>
</dbReference>
<evidence type="ECO:0000256" key="4">
    <source>
        <dbReference type="ARBA" id="ARBA00004868"/>
    </source>
</evidence>
<dbReference type="HAMAP" id="MF_00228">
    <property type="entry name" value="Thz_kinase"/>
    <property type="match status" value="1"/>
</dbReference>
<dbReference type="GO" id="GO:0004789">
    <property type="term" value="F:thiamine-phosphate diphosphorylase activity"/>
    <property type="evidence" value="ECO:0007669"/>
    <property type="project" value="UniProtKB-EC"/>
</dbReference>
<comment type="pathway">
    <text evidence="4">Cofactor biosynthesis; thiamine diphosphate biosynthesis; 4-methyl-5-(2-phosphoethyl)-thiazole from 5-(2-hydroxyethyl)-4-methylthiazole: step 1/1.</text>
</comment>
<dbReference type="Pfam" id="PF02581">
    <property type="entry name" value="TMP-TENI"/>
    <property type="match status" value="1"/>
</dbReference>
<accession>A0A3N4KL44</accession>
<dbReference type="Gene3D" id="3.20.20.70">
    <property type="entry name" value="Aldolase class I"/>
    <property type="match status" value="1"/>
</dbReference>
<dbReference type="SUPFAM" id="SSF51391">
    <property type="entry name" value="Thiamin phosphate synthase"/>
    <property type="match status" value="1"/>
</dbReference>
<feature type="transmembrane region" description="Helical" evidence="18">
    <location>
        <begin position="435"/>
        <end position="455"/>
    </location>
</feature>
<dbReference type="GO" id="GO:0005524">
    <property type="term" value="F:ATP binding"/>
    <property type="evidence" value="ECO:0007669"/>
    <property type="project" value="UniProtKB-KW"/>
</dbReference>
<comment type="pathway">
    <text evidence="5">Cofactor biosynthesis; thiamine diphosphate biosynthesis; thiamine phosphate from 4-amino-2-methyl-5-diphosphomethylpyrimidine and 4-methyl-5-(2-phosphoethyl)-thiazole: step 1/1.</text>
</comment>
<keyword evidence="7" id="KW-0479">Metal-binding</keyword>
<dbReference type="FunCoup" id="A0A3N4KL44">
    <property type="interactions" value="122"/>
</dbReference>
<evidence type="ECO:0000256" key="3">
    <source>
        <dbReference type="ARBA" id="ARBA00003814"/>
    </source>
</evidence>
<evidence type="ECO:0000259" key="19">
    <source>
        <dbReference type="Pfam" id="PF02581"/>
    </source>
</evidence>
<comment type="similarity">
    <text evidence="17">In the N-terminal section; belongs to the thiamine-phosphate synthase family.</text>
</comment>
<dbReference type="Gene3D" id="3.40.1190.20">
    <property type="match status" value="1"/>
</dbReference>
<evidence type="ECO:0000256" key="9">
    <source>
        <dbReference type="ARBA" id="ARBA00022777"/>
    </source>
</evidence>
<keyword evidence="11" id="KW-0460">Magnesium</keyword>
<keyword evidence="12" id="KW-0784">Thiamine biosynthesis</keyword>
<evidence type="ECO:0000256" key="13">
    <source>
        <dbReference type="ARBA" id="ARBA00047334"/>
    </source>
</evidence>
<dbReference type="GO" id="GO:0009229">
    <property type="term" value="P:thiamine diphosphate biosynthetic process"/>
    <property type="evidence" value="ECO:0007669"/>
    <property type="project" value="UniProtKB-UniPathway"/>
</dbReference>
<evidence type="ECO:0000313" key="21">
    <source>
        <dbReference type="Proteomes" id="UP000277580"/>
    </source>
</evidence>
<dbReference type="PRINTS" id="PR01099">
    <property type="entry name" value="HYETHTZKNASE"/>
</dbReference>
<evidence type="ECO:0000256" key="7">
    <source>
        <dbReference type="ARBA" id="ARBA00022723"/>
    </source>
</evidence>
<keyword evidence="10" id="KW-0067">ATP-binding</keyword>
<sequence>MAPPNPDLTLYLVTDSSLLPPGTTLPEHVRASINGGVTIVQLREKKLSTAAFISLGKQVHAITKELGVPLLINDRVDVSLAVGCEGVHVGWDDMDCQTARKILGPDAIIGLSVSNKEQLAKALEAGPTYLGVGPVYATPTKPDHNTPLGLDGLQQLLQHIPANLPCCAIGGINAQNAGTVMNASRSKTSPASSLNGLAIVSAIMASPEPAKTCKSLKSLIVPSILYKNPQKVNLTSYLLQMLRNFRENGPPLIHHITNNVSKTLHANVTLAIGASPIMSENESEFQDLARLGNSVSLVLNMGTFLGEEATKDLFINAIKAHNCGNYIVFDPVGAGATESRRNFARTIKEAGATLGNSMIIKGNEGEILTLAGENVSMRGVDGAGANSGRERERELAAIVSKLAKDCRGSTIVMTGPTDIISDGVKTFLLRNGDPIQTMVTGIGCVLSSVIAAILWSSKSFSDKLLATVAAVSFFNLSAELAANTEPRPAGPASWAIRFVDMLSKEPTEDLVRQFRIEEIKV</sequence>
<keyword evidence="9" id="KW-0418">Kinase</keyword>
<evidence type="ECO:0000256" key="11">
    <source>
        <dbReference type="ARBA" id="ARBA00022842"/>
    </source>
</evidence>
<gene>
    <name evidence="20" type="ORF">P167DRAFT_218796</name>
</gene>
<dbReference type="PANTHER" id="PTHR20857">
    <property type="entry name" value="THIAMINE-PHOSPHATE PYROPHOSPHORYLASE"/>
    <property type="match status" value="1"/>
</dbReference>
<dbReference type="NCBIfam" id="TIGR00693">
    <property type="entry name" value="thiE"/>
    <property type="match status" value="1"/>
</dbReference>
<dbReference type="CDD" id="cd01170">
    <property type="entry name" value="THZ_kinase"/>
    <property type="match status" value="1"/>
</dbReference>
<dbReference type="InterPro" id="IPR022998">
    <property type="entry name" value="ThiamineP_synth_TenI"/>
</dbReference>
<comment type="catalytic activity">
    <reaction evidence="14">
        <text>2-(2-carboxy-4-methylthiazol-5-yl)ethyl phosphate + 4-amino-2-methyl-5-(diphosphooxymethyl)pyrimidine + 2 H(+) = thiamine phosphate + CO2 + diphosphate</text>
        <dbReference type="Rhea" id="RHEA:47848"/>
        <dbReference type="ChEBI" id="CHEBI:15378"/>
        <dbReference type="ChEBI" id="CHEBI:16526"/>
        <dbReference type="ChEBI" id="CHEBI:33019"/>
        <dbReference type="ChEBI" id="CHEBI:37575"/>
        <dbReference type="ChEBI" id="CHEBI:57841"/>
        <dbReference type="ChEBI" id="CHEBI:62890"/>
        <dbReference type="EC" id="2.5.1.3"/>
    </reaction>
</comment>
<evidence type="ECO:0000256" key="16">
    <source>
        <dbReference type="ARBA" id="ARBA00061146"/>
    </source>
</evidence>
<dbReference type="STRING" id="1392247.A0A3N4KL44"/>
<dbReference type="InterPro" id="IPR013785">
    <property type="entry name" value="Aldolase_TIM"/>
</dbReference>
<evidence type="ECO:0000256" key="2">
    <source>
        <dbReference type="ARBA" id="ARBA00001946"/>
    </source>
</evidence>
<keyword evidence="18" id="KW-0812">Transmembrane</keyword>
<dbReference type="SUPFAM" id="SSF53613">
    <property type="entry name" value="Ribokinase-like"/>
    <property type="match status" value="1"/>
</dbReference>
<dbReference type="UniPathway" id="UPA00060">
    <property type="reaction ID" value="UER00139"/>
</dbReference>